<keyword evidence="2" id="KW-1185">Reference proteome</keyword>
<reference evidence="1 2" key="1">
    <citation type="submission" date="2020-12" db="EMBL/GenBank/DDBJ databases">
        <title>Concerted genomic and epigenomic changes stabilize Arabidopsis allopolyploids.</title>
        <authorList>
            <person name="Chen Z."/>
        </authorList>
    </citation>
    <scope>NUCLEOTIDE SEQUENCE [LARGE SCALE GENOMIC DNA]</scope>
    <source>
        <strain evidence="1">As9502</strain>
        <tissue evidence="1">Leaf</tissue>
    </source>
</reference>
<protein>
    <submittedName>
        <fullName evidence="1">Uncharacterized protein</fullName>
    </submittedName>
</protein>
<dbReference type="EMBL" id="JAEFBJ010000001">
    <property type="protein sequence ID" value="KAG7656062.1"/>
    <property type="molecule type" value="Genomic_DNA"/>
</dbReference>
<comment type="caution">
    <text evidence="1">The sequence shown here is derived from an EMBL/GenBank/DDBJ whole genome shotgun (WGS) entry which is preliminary data.</text>
</comment>
<organism evidence="1 2">
    <name type="scientific">Arabidopsis suecica</name>
    <name type="common">Swedish thale-cress</name>
    <name type="synonym">Cardaminopsis suecica</name>
    <dbReference type="NCBI Taxonomy" id="45249"/>
    <lineage>
        <taxon>Eukaryota</taxon>
        <taxon>Viridiplantae</taxon>
        <taxon>Streptophyta</taxon>
        <taxon>Embryophyta</taxon>
        <taxon>Tracheophyta</taxon>
        <taxon>Spermatophyta</taxon>
        <taxon>Magnoliopsida</taxon>
        <taxon>eudicotyledons</taxon>
        <taxon>Gunneridae</taxon>
        <taxon>Pentapetalae</taxon>
        <taxon>rosids</taxon>
        <taxon>malvids</taxon>
        <taxon>Brassicales</taxon>
        <taxon>Brassicaceae</taxon>
        <taxon>Camelineae</taxon>
        <taxon>Arabidopsis</taxon>
    </lineage>
</organism>
<accession>A0A8T2HAR2</accession>
<evidence type="ECO:0000313" key="1">
    <source>
        <dbReference type="EMBL" id="KAG7656062.1"/>
    </source>
</evidence>
<evidence type="ECO:0000313" key="2">
    <source>
        <dbReference type="Proteomes" id="UP000694251"/>
    </source>
</evidence>
<proteinExistence type="predicted"/>
<dbReference type="Proteomes" id="UP000694251">
    <property type="component" value="Chromosome 1"/>
</dbReference>
<dbReference type="AlphaFoldDB" id="A0A8T2HAR2"/>
<name>A0A8T2HAR2_ARASU</name>
<gene>
    <name evidence="1" type="ORF">ISN44_As01g030780</name>
</gene>
<sequence>MDKSLSPVVGSRVESLNDGGCLLFGFCVVWLDLLF</sequence>